<keyword evidence="4 6" id="KW-0408">Iron</keyword>
<dbReference type="SMART" id="SM00560">
    <property type="entry name" value="LamGL"/>
    <property type="match status" value="1"/>
</dbReference>
<evidence type="ECO:0000256" key="6">
    <source>
        <dbReference type="PROSITE-ProRule" id="PRU00433"/>
    </source>
</evidence>
<dbReference type="InterPro" id="IPR036909">
    <property type="entry name" value="Cyt_c-like_dom_sf"/>
</dbReference>
<keyword evidence="2 6" id="KW-0479">Metal-binding</keyword>
<dbReference type="GO" id="GO:0046872">
    <property type="term" value="F:metal ion binding"/>
    <property type="evidence" value="ECO:0007669"/>
    <property type="project" value="UniProtKB-KW"/>
</dbReference>
<dbReference type="AlphaFoldDB" id="A0A517TZC6"/>
<evidence type="ECO:0000259" key="7">
    <source>
        <dbReference type="PROSITE" id="PS51007"/>
    </source>
</evidence>
<evidence type="ECO:0000256" key="5">
    <source>
        <dbReference type="ARBA" id="ARBA00023157"/>
    </source>
</evidence>
<dbReference type="Pfam" id="PF07635">
    <property type="entry name" value="PSCyt1"/>
    <property type="match status" value="1"/>
</dbReference>
<protein>
    <submittedName>
        <fullName evidence="8">Planctomycete cytochrome C</fullName>
    </submittedName>
</protein>
<evidence type="ECO:0000256" key="1">
    <source>
        <dbReference type="ARBA" id="ARBA00022617"/>
    </source>
</evidence>
<dbReference type="Pfam" id="PF07583">
    <property type="entry name" value="PSCyt2"/>
    <property type="match status" value="1"/>
</dbReference>
<evidence type="ECO:0000313" key="9">
    <source>
        <dbReference type="Proteomes" id="UP000317909"/>
    </source>
</evidence>
<evidence type="ECO:0000256" key="2">
    <source>
        <dbReference type="ARBA" id="ARBA00022723"/>
    </source>
</evidence>
<dbReference type="EMBL" id="CP036339">
    <property type="protein sequence ID" value="QDT73723.1"/>
    <property type="molecule type" value="Genomic_DNA"/>
</dbReference>
<dbReference type="InterPro" id="IPR011444">
    <property type="entry name" value="DUF1549"/>
</dbReference>
<dbReference type="GO" id="GO:0020037">
    <property type="term" value="F:heme binding"/>
    <property type="evidence" value="ECO:0007669"/>
    <property type="project" value="InterPro"/>
</dbReference>
<dbReference type="GO" id="GO:0009055">
    <property type="term" value="F:electron transfer activity"/>
    <property type="evidence" value="ECO:0007669"/>
    <property type="project" value="InterPro"/>
</dbReference>
<dbReference type="Gene3D" id="2.60.120.200">
    <property type="match status" value="1"/>
</dbReference>
<accession>A0A517TZC6</accession>
<evidence type="ECO:0000313" key="8">
    <source>
        <dbReference type="EMBL" id="QDT73723.1"/>
    </source>
</evidence>
<feature type="domain" description="Cytochrome c" evidence="7">
    <location>
        <begin position="312"/>
        <end position="426"/>
    </location>
</feature>
<dbReference type="InterPro" id="IPR011429">
    <property type="entry name" value="Cyt_c_Planctomycete-type"/>
</dbReference>
<dbReference type="PANTHER" id="PTHR35889:SF3">
    <property type="entry name" value="F-BOX DOMAIN-CONTAINING PROTEIN"/>
    <property type="match status" value="1"/>
</dbReference>
<sequence length="1054" mass="116627">MNPLSCRAGWGWLPAMALAIASARAERPIEYNRDVRPILIDACVSCHGPDSASRQADLRLDRRDNAINMAAIVPGDSDSSVMIRRILSDDESEVMPPPETKKHLTPEQKETLARWIEQGAEYQPHWSLIAPARPTPPSATASAAWVRNPIDAFVLAKLEAAGLTPAPEADRHTLARRIALDLTGLPPTPEQVAEFIADESPDAYEKYVDRLLASPKWGEHRGRYWLDAARYGDTHGIHMDNFREMWSYRDWVIKAFNQNMPFDEFTVENLAGDLLPNPTLEQQIGSGFNRCNITTSEGGAIDEEYAVLYTRDRTDTTAQVWLGLTAGCAVCHDHKFDPLSQKEFYQLSAFFNNTTQKPMDGNVKDTPPIVMVPVEADLPRWEALASLVPAAEQAVVAHREQARPAFEAWLAKSRRQDLATWIPSAGLQFSAPLNDGGDEIAFTANGSKGTAPRNATVEWREGKTGPHAAYLNQGAAVEVAGVGDFEGDQAFTAAAWVKLPGNDASGAIIARMDDGNGFRGWDLWSEGRRVGAHIVNKWPENALKVVTGEQLPADQWVHITVAYDGSRKASGVKVYVNGELKPTNVTADSLTETTRTTVPLKVGQRHTSSPLSGVSVEDVRVYARALADSEARSLANAALFAAVIAAPAEQRDAANVESLYGWWLTNVDDDGKRLAAERDALIRERSDIQARGTIAHVMHEQEAPAKAYILNRGEYDQRLDEVGPNTPAFLPAFPDDLPRNRLGFAQWLMREDQPLTARVTVNRFWQEVFGQGLVRTAGDFGVSGELPSHPELLDWLAVELRESGWDVKRFFKLLVTSAAYRQSAATTPEKLERDPENRLLSRGPRFRMDAEMVRDYALAASGLLSPKIGGPSVKPYQPPGVWEAVAMTVSNTKEYQPDSGEALYRRSMYTFWKRSAPPASMDIFNAPNREHCTVVRERTNTPLQALVTLNDPQFVEAARQLAQQALLQAPPSFRHRLSFIAGRLLARDFTPAEQAVIEQSLDHLAEFYATHVDESDKLLTVGESKSDPSIPRAELAAWTMVVNELMNLDETLNK</sequence>
<dbReference type="SUPFAM" id="SSF49899">
    <property type="entry name" value="Concanavalin A-like lectins/glucanases"/>
    <property type="match status" value="1"/>
</dbReference>
<dbReference type="SUPFAM" id="SSF46626">
    <property type="entry name" value="Cytochrome c"/>
    <property type="match status" value="1"/>
</dbReference>
<name>A0A517TZC6_9BACT</name>
<dbReference type="OrthoDB" id="127107at2"/>
<dbReference type="InterPro" id="IPR009056">
    <property type="entry name" value="Cyt_c-like_dom"/>
</dbReference>
<keyword evidence="5" id="KW-1015">Disulfide bond</keyword>
<organism evidence="8 9">
    <name type="scientific">Lacipirellula limnantheis</name>
    <dbReference type="NCBI Taxonomy" id="2528024"/>
    <lineage>
        <taxon>Bacteria</taxon>
        <taxon>Pseudomonadati</taxon>
        <taxon>Planctomycetota</taxon>
        <taxon>Planctomycetia</taxon>
        <taxon>Pirellulales</taxon>
        <taxon>Lacipirellulaceae</taxon>
        <taxon>Lacipirellula</taxon>
    </lineage>
</organism>
<dbReference type="InterPro" id="IPR006558">
    <property type="entry name" value="LamG-like"/>
</dbReference>
<dbReference type="Pfam" id="PF13385">
    <property type="entry name" value="Laminin_G_3"/>
    <property type="match status" value="1"/>
</dbReference>
<dbReference type="InterPro" id="IPR022655">
    <property type="entry name" value="DUF1553"/>
</dbReference>
<keyword evidence="9" id="KW-1185">Reference proteome</keyword>
<reference evidence="8 9" key="1">
    <citation type="submission" date="2019-02" db="EMBL/GenBank/DDBJ databases">
        <title>Deep-cultivation of Planctomycetes and their phenomic and genomic characterization uncovers novel biology.</title>
        <authorList>
            <person name="Wiegand S."/>
            <person name="Jogler M."/>
            <person name="Boedeker C."/>
            <person name="Pinto D."/>
            <person name="Vollmers J."/>
            <person name="Rivas-Marin E."/>
            <person name="Kohn T."/>
            <person name="Peeters S.H."/>
            <person name="Heuer A."/>
            <person name="Rast P."/>
            <person name="Oberbeckmann S."/>
            <person name="Bunk B."/>
            <person name="Jeske O."/>
            <person name="Meyerdierks A."/>
            <person name="Storesund J.E."/>
            <person name="Kallscheuer N."/>
            <person name="Luecker S."/>
            <person name="Lage O.M."/>
            <person name="Pohl T."/>
            <person name="Merkel B.J."/>
            <person name="Hornburger P."/>
            <person name="Mueller R.-W."/>
            <person name="Bruemmer F."/>
            <person name="Labrenz M."/>
            <person name="Spormann A.M."/>
            <person name="Op den Camp H."/>
            <person name="Overmann J."/>
            <person name="Amann R."/>
            <person name="Jetten M.S.M."/>
            <person name="Mascher T."/>
            <person name="Medema M.H."/>
            <person name="Devos D.P."/>
            <person name="Kaster A.-K."/>
            <person name="Ovreas L."/>
            <person name="Rohde M."/>
            <person name="Galperin M.Y."/>
            <person name="Jogler C."/>
        </authorList>
    </citation>
    <scope>NUCLEOTIDE SEQUENCE [LARGE SCALE GENOMIC DNA]</scope>
    <source>
        <strain evidence="8 9">I41</strain>
    </source>
</reference>
<dbReference type="PANTHER" id="PTHR35889">
    <property type="entry name" value="CYCLOINULO-OLIGOSACCHARIDE FRUCTANOTRANSFERASE-RELATED"/>
    <property type="match status" value="1"/>
</dbReference>
<gene>
    <name evidence="8" type="ORF">I41_29140</name>
</gene>
<evidence type="ECO:0000256" key="4">
    <source>
        <dbReference type="ARBA" id="ARBA00023004"/>
    </source>
</evidence>
<dbReference type="RefSeq" id="WP_145433289.1">
    <property type="nucleotide sequence ID" value="NZ_CP036339.1"/>
</dbReference>
<dbReference type="InterPro" id="IPR013320">
    <property type="entry name" value="ConA-like_dom_sf"/>
</dbReference>
<dbReference type="Proteomes" id="UP000317909">
    <property type="component" value="Chromosome"/>
</dbReference>
<dbReference type="PROSITE" id="PS51007">
    <property type="entry name" value="CYTC"/>
    <property type="match status" value="1"/>
</dbReference>
<keyword evidence="1 6" id="KW-0349">Heme</keyword>
<dbReference type="KEGG" id="llh:I41_29140"/>
<keyword evidence="3" id="KW-0732">Signal</keyword>
<evidence type="ECO:0000256" key="3">
    <source>
        <dbReference type="ARBA" id="ARBA00022729"/>
    </source>
</evidence>
<dbReference type="Pfam" id="PF07587">
    <property type="entry name" value="PSD1"/>
    <property type="match status" value="1"/>
</dbReference>
<proteinExistence type="predicted"/>